<dbReference type="RefSeq" id="WP_324619349.1">
    <property type="nucleotide sequence ID" value="NZ_JAYKOT010000003.1"/>
</dbReference>
<evidence type="ECO:0000256" key="9">
    <source>
        <dbReference type="RuleBase" id="RU004016"/>
    </source>
</evidence>
<keyword evidence="2" id="KW-0732">Signal</keyword>
<keyword evidence="5" id="KW-0573">Peptidoglycan synthesis</keyword>
<dbReference type="Pfam" id="PF00768">
    <property type="entry name" value="Peptidase_S11"/>
    <property type="match status" value="1"/>
</dbReference>
<feature type="active site" evidence="7">
    <location>
        <position position="187"/>
    </location>
</feature>
<evidence type="ECO:0000256" key="2">
    <source>
        <dbReference type="ARBA" id="ARBA00022729"/>
    </source>
</evidence>
<evidence type="ECO:0000256" key="8">
    <source>
        <dbReference type="PIRSR" id="PIRSR618044-2"/>
    </source>
</evidence>
<reference evidence="12 13" key="1">
    <citation type="submission" date="2024-01" db="EMBL/GenBank/DDBJ databases">
        <title>Complete genome sequence of Citroniella saccharovorans strain M6.X9, isolated from human fecal sample.</title>
        <authorList>
            <person name="Cheng G."/>
            <person name="Westerholm M."/>
            <person name="Schnurer A."/>
        </authorList>
    </citation>
    <scope>NUCLEOTIDE SEQUENCE [LARGE SCALE GENOMIC DNA]</scope>
    <source>
        <strain evidence="12 13">DSM 29873</strain>
    </source>
</reference>
<evidence type="ECO:0000256" key="3">
    <source>
        <dbReference type="ARBA" id="ARBA00022801"/>
    </source>
</evidence>
<dbReference type="GO" id="GO:0008360">
    <property type="term" value="P:regulation of cell shape"/>
    <property type="evidence" value="ECO:0007669"/>
    <property type="project" value="UniProtKB-KW"/>
</dbReference>
<dbReference type="Proteomes" id="UP001357733">
    <property type="component" value="Unassembled WGS sequence"/>
</dbReference>
<feature type="domain" description="Peptidase S11 D-alanyl-D-alanine carboxypeptidase A N-terminal" evidence="11">
    <location>
        <begin position="98"/>
        <end position="330"/>
    </location>
</feature>
<name>A0AAW9MSM3_9FIRM</name>
<dbReference type="PANTHER" id="PTHR21581">
    <property type="entry name" value="D-ALANYL-D-ALANINE CARBOXYPEPTIDASE"/>
    <property type="match status" value="1"/>
</dbReference>
<keyword evidence="3" id="KW-0378">Hydrolase</keyword>
<dbReference type="Gene3D" id="3.40.710.10">
    <property type="entry name" value="DD-peptidase/beta-lactamase superfamily"/>
    <property type="match status" value="1"/>
</dbReference>
<evidence type="ECO:0000256" key="5">
    <source>
        <dbReference type="ARBA" id="ARBA00022984"/>
    </source>
</evidence>
<comment type="caution">
    <text evidence="12">The sequence shown here is derived from an EMBL/GenBank/DDBJ whole genome shotgun (WGS) entry which is preliminary data.</text>
</comment>
<evidence type="ECO:0000313" key="12">
    <source>
        <dbReference type="EMBL" id="MEB3429161.1"/>
    </source>
</evidence>
<keyword evidence="4" id="KW-0133">Cell shape</keyword>
<dbReference type="SUPFAM" id="SSF56601">
    <property type="entry name" value="beta-lactamase/transpeptidase-like"/>
    <property type="match status" value="1"/>
</dbReference>
<evidence type="ECO:0000256" key="10">
    <source>
        <dbReference type="SAM" id="MobiDB-lite"/>
    </source>
</evidence>
<keyword evidence="13" id="KW-1185">Reference proteome</keyword>
<evidence type="ECO:0000256" key="4">
    <source>
        <dbReference type="ARBA" id="ARBA00022960"/>
    </source>
</evidence>
<feature type="active site" description="Acyl-ester intermediate" evidence="7">
    <location>
        <position position="127"/>
    </location>
</feature>
<dbReference type="InterPro" id="IPR001967">
    <property type="entry name" value="Peptidase_S11_N"/>
</dbReference>
<keyword evidence="6" id="KW-0961">Cell wall biogenesis/degradation</keyword>
<accession>A0AAW9MSM3</accession>
<organism evidence="12 13">
    <name type="scientific">Citroniella saccharovorans</name>
    <dbReference type="NCBI Taxonomy" id="2053367"/>
    <lineage>
        <taxon>Bacteria</taxon>
        <taxon>Bacillati</taxon>
        <taxon>Bacillota</taxon>
        <taxon>Tissierellia</taxon>
        <taxon>Tissierellales</taxon>
        <taxon>Peptoniphilaceae</taxon>
        <taxon>Citroniella</taxon>
    </lineage>
</organism>
<feature type="compositionally biased region" description="Basic and acidic residues" evidence="10">
    <location>
        <begin position="53"/>
        <end position="72"/>
    </location>
</feature>
<proteinExistence type="inferred from homology"/>
<dbReference type="GO" id="GO:0009252">
    <property type="term" value="P:peptidoglycan biosynthetic process"/>
    <property type="evidence" value="ECO:0007669"/>
    <property type="project" value="UniProtKB-KW"/>
</dbReference>
<evidence type="ECO:0000256" key="1">
    <source>
        <dbReference type="ARBA" id="ARBA00007164"/>
    </source>
</evidence>
<protein>
    <recommendedName>
        <fullName evidence="11">Peptidase S11 D-alanyl-D-alanine carboxypeptidase A N-terminal domain-containing protein</fullName>
    </recommendedName>
</protein>
<gene>
    <name evidence="12" type="ORF">VLK81_03840</name>
</gene>
<dbReference type="AlphaFoldDB" id="A0AAW9MSM3"/>
<dbReference type="InterPro" id="IPR018044">
    <property type="entry name" value="Peptidase_S11"/>
</dbReference>
<dbReference type="InterPro" id="IPR012338">
    <property type="entry name" value="Beta-lactam/transpept-like"/>
</dbReference>
<feature type="binding site" evidence="8">
    <location>
        <position position="300"/>
    </location>
    <ligand>
        <name>substrate</name>
    </ligand>
</feature>
<dbReference type="GO" id="GO:0071555">
    <property type="term" value="P:cell wall organization"/>
    <property type="evidence" value="ECO:0007669"/>
    <property type="project" value="UniProtKB-KW"/>
</dbReference>
<dbReference type="GO" id="GO:0006508">
    <property type="term" value="P:proteolysis"/>
    <property type="evidence" value="ECO:0007669"/>
    <property type="project" value="InterPro"/>
</dbReference>
<feature type="active site" description="Proton acceptor" evidence="7">
    <location>
        <position position="130"/>
    </location>
</feature>
<evidence type="ECO:0000313" key="13">
    <source>
        <dbReference type="Proteomes" id="UP001357733"/>
    </source>
</evidence>
<dbReference type="PRINTS" id="PR00725">
    <property type="entry name" value="DADACBPTASE1"/>
</dbReference>
<evidence type="ECO:0000259" key="11">
    <source>
        <dbReference type="Pfam" id="PF00768"/>
    </source>
</evidence>
<dbReference type="EMBL" id="JAYKOT010000003">
    <property type="protein sequence ID" value="MEB3429161.1"/>
    <property type="molecule type" value="Genomic_DNA"/>
</dbReference>
<evidence type="ECO:0000256" key="6">
    <source>
        <dbReference type="ARBA" id="ARBA00023316"/>
    </source>
</evidence>
<sequence>MSRRRKRKIGKGKRNRIILLIFLTFLFTSLTIKSGLVPKLFAKPLQNENKNNTSDDKSTSTNSEKIEKEERENKFKELIEKSALSINKKQIEIDRDLLNSKAVFIMDPETGEEIYSLEKDTVHFPASLTKIANAIVAIENEPSSENLYVMGEELVDRMIMDDASMAGFFAGETLCFNDLLYGTMLPSGGEAAVALSEMASGSEANHVNRMNELVEKLNLKQTHFANTSGLHDIANYTTAKEMAEIFRYSLKNPEFRELITASSYTTSNTEEHPEGIYLCYSLLNYQYENSIENAEFLGGKTGFTEEANFCLASLAKVLDKEYIIVTLDAKDNEYTGHPHFDDQHYILNKLKEASLSD</sequence>
<comment type="similarity">
    <text evidence="1 9">Belongs to the peptidase S11 family.</text>
</comment>
<dbReference type="GO" id="GO:0009002">
    <property type="term" value="F:serine-type D-Ala-D-Ala carboxypeptidase activity"/>
    <property type="evidence" value="ECO:0007669"/>
    <property type="project" value="InterPro"/>
</dbReference>
<evidence type="ECO:0000256" key="7">
    <source>
        <dbReference type="PIRSR" id="PIRSR618044-1"/>
    </source>
</evidence>
<dbReference type="PANTHER" id="PTHR21581:SF6">
    <property type="entry name" value="TRAFFICKING PROTEIN PARTICLE COMPLEX SUBUNIT 12"/>
    <property type="match status" value="1"/>
</dbReference>
<feature type="region of interest" description="Disordered" evidence="10">
    <location>
        <begin position="46"/>
        <end position="72"/>
    </location>
</feature>